<reference evidence="1" key="2">
    <citation type="journal article" date="2022" name="Microbiol. Resour. Announc.">
        <title>Metagenome Sequencing to Explore Phylogenomics of Terrestrial Cyanobacteria.</title>
        <authorList>
            <person name="Ward R.D."/>
            <person name="Stajich J.E."/>
            <person name="Johansen J.R."/>
            <person name="Huntemann M."/>
            <person name="Clum A."/>
            <person name="Foster B."/>
            <person name="Foster B."/>
            <person name="Roux S."/>
            <person name="Palaniappan K."/>
            <person name="Varghese N."/>
            <person name="Mukherjee S."/>
            <person name="Reddy T.B.K."/>
            <person name="Daum C."/>
            <person name="Copeland A."/>
            <person name="Chen I.A."/>
            <person name="Ivanova N.N."/>
            <person name="Kyrpides N.C."/>
            <person name="Shapiro N."/>
            <person name="Eloe-Fadrosh E.A."/>
            <person name="Pietrasiak N."/>
        </authorList>
    </citation>
    <scope>NUCLEOTIDE SEQUENCE</scope>
    <source>
        <strain evidence="1">HA4357-MV3</strain>
    </source>
</reference>
<dbReference type="AlphaFoldDB" id="A0A9E3H622"/>
<dbReference type="EMBL" id="JAHHHW010000059">
    <property type="protein sequence ID" value="MBW4431251.1"/>
    <property type="molecule type" value="Genomic_DNA"/>
</dbReference>
<organism evidence="1 2">
    <name type="scientific">Pelatocladus maniniholoensis HA4357-MV3</name>
    <dbReference type="NCBI Taxonomy" id="1117104"/>
    <lineage>
        <taxon>Bacteria</taxon>
        <taxon>Bacillati</taxon>
        <taxon>Cyanobacteriota</taxon>
        <taxon>Cyanophyceae</taxon>
        <taxon>Nostocales</taxon>
        <taxon>Nostocaceae</taxon>
        <taxon>Pelatocladus</taxon>
    </lineage>
</organism>
<proteinExistence type="predicted"/>
<accession>A0A9E3H622</accession>
<name>A0A9E3H622_9NOST</name>
<gene>
    <name evidence="1" type="ORF">KME28_05840</name>
</gene>
<reference evidence="1" key="1">
    <citation type="submission" date="2021-05" db="EMBL/GenBank/DDBJ databases">
        <authorList>
            <person name="Pietrasiak N."/>
            <person name="Ward R."/>
            <person name="Stajich J.E."/>
            <person name="Kurbessoian T."/>
        </authorList>
    </citation>
    <scope>NUCLEOTIDE SEQUENCE</scope>
    <source>
        <strain evidence="1">HA4357-MV3</strain>
    </source>
</reference>
<evidence type="ECO:0000313" key="1">
    <source>
        <dbReference type="EMBL" id="MBW4431251.1"/>
    </source>
</evidence>
<feature type="non-terminal residue" evidence="1">
    <location>
        <position position="1"/>
    </location>
</feature>
<protein>
    <submittedName>
        <fullName evidence="1">Uncharacterized protein</fullName>
    </submittedName>
</protein>
<dbReference type="Proteomes" id="UP000813215">
    <property type="component" value="Unassembled WGS sequence"/>
</dbReference>
<evidence type="ECO:0000313" key="2">
    <source>
        <dbReference type="Proteomes" id="UP000813215"/>
    </source>
</evidence>
<comment type="caution">
    <text evidence="1">The sequence shown here is derived from an EMBL/GenBank/DDBJ whole genome shotgun (WGS) entry which is preliminary data.</text>
</comment>
<sequence>LIAWFLEDSPLCDLVRYSYFGVKKLLLTFFYHKIYYFGDVYYHNSSLNGMILTVLPGELRRY</sequence>